<feature type="region of interest" description="Disordered" evidence="3">
    <location>
        <begin position="204"/>
        <end position="225"/>
    </location>
</feature>
<dbReference type="EMBL" id="JAVXUP010000886">
    <property type="protein sequence ID" value="KAK3019268.1"/>
    <property type="molecule type" value="Genomic_DNA"/>
</dbReference>
<dbReference type="InterPro" id="IPR013103">
    <property type="entry name" value="RVT_2"/>
</dbReference>
<evidence type="ECO:0000313" key="5">
    <source>
        <dbReference type="EMBL" id="KAK3019268.1"/>
    </source>
</evidence>
<dbReference type="CDD" id="cd09272">
    <property type="entry name" value="RNase_HI_RT_Ty1"/>
    <property type="match status" value="1"/>
</dbReference>
<keyword evidence="1" id="KW-0645">Protease</keyword>
<dbReference type="PROSITE" id="PS50158">
    <property type="entry name" value="ZF_CCHC"/>
    <property type="match status" value="1"/>
</dbReference>
<dbReference type="Pfam" id="PF07727">
    <property type="entry name" value="RVT_2"/>
    <property type="match status" value="1"/>
</dbReference>
<evidence type="ECO:0000259" key="4">
    <source>
        <dbReference type="PROSITE" id="PS50158"/>
    </source>
</evidence>
<dbReference type="SMART" id="SM00343">
    <property type="entry name" value="ZnF_C2HC"/>
    <property type="match status" value="1"/>
</dbReference>
<name>A0AA88W4J7_9ASTE</name>
<dbReference type="AlphaFoldDB" id="A0AA88W4J7"/>
<evidence type="ECO:0000256" key="1">
    <source>
        <dbReference type="ARBA" id="ARBA00022750"/>
    </source>
</evidence>
<dbReference type="InterPro" id="IPR054722">
    <property type="entry name" value="PolX-like_BBD"/>
</dbReference>
<dbReference type="PANTHER" id="PTHR11439:SF481">
    <property type="entry name" value="REVERSE TRANSCRIPTASE TY1_COPIA-TYPE DOMAIN-CONTAINING PROTEIN"/>
    <property type="match status" value="1"/>
</dbReference>
<accession>A0AA88W4J7</accession>
<sequence length="870" mass="97604">MCMEAYLQGQDLWDLVSGADSVVPDDIPENAEARRKWKIKCGKALFALRTSISREYIDHVRDVDSPREVWGTLERLFTKKNTARLQLLENDLATLTQGGMSISEYFLKVKNICSEISQLDMDEPISEARLRRYLIRGLRKEYMPFVTSVQGWAVQPSVEELENLLSNQEALAKQISRKSISEADDVLFSKWKLKEKENSKAAVGGDKYSAKSSTSNADSSTTPQQKYSSKKCYRCGKIGHIKKYCRVKLVKANTACENDDSDKLKWQQCFSIETAQKQGKELGASDQIEAFVNYVDYKKEWILDSGCSHHVTGNSELVSNIHKHNGDRVIITADNSIHPVVNEGTANINAHGSMNSGVVLKDVYHVPGLKKNLVSVSQITDSGKYVLFGPKDVMVLDKLKNVEADILLVGEKKESLFVMSAGEAYVKQTSKNDRAAIWHARLGHVGYQMLQQISSKKLLDGVPVLKDVHTNVVCQGCQYGKSHRLPFKRSLNRKNIMKGWRCMDPETKKFLTSRDVVFDEVSSFPKGVESAQFLPETSTPSSPIRQIEDTPDNVSVSSNFDNDGHTMSTLRRSTRERRQPDYFKDYEVGLNQCSVTSCFLVGAINGSEPCCYDEARGNNEDEISRLKNDLSIRFEMKNLGEVGCFLGLEVERSEDGFFVSQKGYAKSLLERFSMGEVKEMATPMEPYLKLEKGEGQLLKDARKFRQLVGSLIYLTITRPDIAYPVGVISQFMQTPRTPHLDAAKRIMRYVKGSLGYGLMYKKGGNLLLSGFSDADWAGDENDRHSITGYCFSMGSAAISWCSKKQPSVALSSTEAEYIAATMATQECIWLKRLISDIYKKVDYAVPIHCDNESAIKLASNPVFHGRDKAH</sequence>
<dbReference type="Pfam" id="PF13976">
    <property type="entry name" value="gag_pre-integrs"/>
    <property type="match status" value="1"/>
</dbReference>
<dbReference type="Pfam" id="PF14223">
    <property type="entry name" value="Retrotran_gag_2"/>
    <property type="match status" value="1"/>
</dbReference>
<keyword evidence="6" id="KW-1185">Reference proteome</keyword>
<keyword evidence="2" id="KW-0863">Zinc-finger</keyword>
<keyword evidence="1" id="KW-0064">Aspartyl protease</keyword>
<protein>
    <recommendedName>
        <fullName evidence="4">CCHC-type domain-containing protein</fullName>
    </recommendedName>
</protein>
<keyword evidence="2" id="KW-0479">Metal-binding</keyword>
<keyword evidence="2" id="KW-0862">Zinc</keyword>
<reference evidence="5" key="1">
    <citation type="submission" date="2022-12" db="EMBL/GenBank/DDBJ databases">
        <title>Draft genome assemblies for two species of Escallonia (Escalloniales).</title>
        <authorList>
            <person name="Chanderbali A."/>
            <person name="Dervinis C."/>
            <person name="Anghel I."/>
            <person name="Soltis D."/>
            <person name="Soltis P."/>
            <person name="Zapata F."/>
        </authorList>
    </citation>
    <scope>NUCLEOTIDE SEQUENCE</scope>
    <source>
        <strain evidence="5">UCBG64.0493</strain>
        <tissue evidence="5">Leaf</tissue>
    </source>
</reference>
<evidence type="ECO:0000313" key="6">
    <source>
        <dbReference type="Proteomes" id="UP001188597"/>
    </source>
</evidence>
<evidence type="ECO:0000256" key="3">
    <source>
        <dbReference type="SAM" id="MobiDB-lite"/>
    </source>
</evidence>
<gene>
    <name evidence="5" type="ORF">RJ639_004217</name>
</gene>
<feature type="domain" description="CCHC-type" evidence="4">
    <location>
        <begin position="231"/>
        <end position="246"/>
    </location>
</feature>
<dbReference type="GO" id="GO:0008270">
    <property type="term" value="F:zinc ion binding"/>
    <property type="evidence" value="ECO:0007669"/>
    <property type="project" value="UniProtKB-KW"/>
</dbReference>
<feature type="region of interest" description="Disordered" evidence="3">
    <location>
        <begin position="550"/>
        <end position="574"/>
    </location>
</feature>
<evidence type="ECO:0000256" key="2">
    <source>
        <dbReference type="PROSITE-ProRule" id="PRU00047"/>
    </source>
</evidence>
<dbReference type="PANTHER" id="PTHR11439">
    <property type="entry name" value="GAG-POL-RELATED RETROTRANSPOSON"/>
    <property type="match status" value="1"/>
</dbReference>
<dbReference type="InterPro" id="IPR025724">
    <property type="entry name" value="GAG-pre-integrase_dom"/>
</dbReference>
<feature type="compositionally biased region" description="Polar residues" evidence="3">
    <location>
        <begin position="552"/>
        <end position="571"/>
    </location>
</feature>
<feature type="compositionally biased region" description="Low complexity" evidence="3">
    <location>
        <begin position="210"/>
        <end position="222"/>
    </location>
</feature>
<dbReference type="SUPFAM" id="SSF56672">
    <property type="entry name" value="DNA/RNA polymerases"/>
    <property type="match status" value="1"/>
</dbReference>
<keyword evidence="1" id="KW-0378">Hydrolase</keyword>
<dbReference type="InterPro" id="IPR057670">
    <property type="entry name" value="SH3_retrovirus"/>
</dbReference>
<dbReference type="InterPro" id="IPR036875">
    <property type="entry name" value="Znf_CCHC_sf"/>
</dbReference>
<dbReference type="Pfam" id="PF25597">
    <property type="entry name" value="SH3_retrovirus"/>
    <property type="match status" value="1"/>
</dbReference>
<dbReference type="Pfam" id="PF22936">
    <property type="entry name" value="Pol_BBD"/>
    <property type="match status" value="1"/>
</dbReference>
<comment type="caution">
    <text evidence="5">The sequence shown here is derived from an EMBL/GenBank/DDBJ whole genome shotgun (WGS) entry which is preliminary data.</text>
</comment>
<dbReference type="InterPro" id="IPR043502">
    <property type="entry name" value="DNA/RNA_pol_sf"/>
</dbReference>
<dbReference type="GO" id="GO:0004190">
    <property type="term" value="F:aspartic-type endopeptidase activity"/>
    <property type="evidence" value="ECO:0007669"/>
    <property type="project" value="UniProtKB-KW"/>
</dbReference>
<dbReference type="InterPro" id="IPR001878">
    <property type="entry name" value="Znf_CCHC"/>
</dbReference>
<dbReference type="SUPFAM" id="SSF57756">
    <property type="entry name" value="Retrovirus zinc finger-like domains"/>
    <property type="match status" value="1"/>
</dbReference>
<dbReference type="Proteomes" id="UP001188597">
    <property type="component" value="Unassembled WGS sequence"/>
</dbReference>
<proteinExistence type="predicted"/>
<organism evidence="5 6">
    <name type="scientific">Escallonia herrerae</name>
    <dbReference type="NCBI Taxonomy" id="1293975"/>
    <lineage>
        <taxon>Eukaryota</taxon>
        <taxon>Viridiplantae</taxon>
        <taxon>Streptophyta</taxon>
        <taxon>Embryophyta</taxon>
        <taxon>Tracheophyta</taxon>
        <taxon>Spermatophyta</taxon>
        <taxon>Magnoliopsida</taxon>
        <taxon>eudicotyledons</taxon>
        <taxon>Gunneridae</taxon>
        <taxon>Pentapetalae</taxon>
        <taxon>asterids</taxon>
        <taxon>campanulids</taxon>
        <taxon>Escalloniales</taxon>
        <taxon>Escalloniaceae</taxon>
        <taxon>Escallonia</taxon>
    </lineage>
</organism>
<dbReference type="GO" id="GO:0003676">
    <property type="term" value="F:nucleic acid binding"/>
    <property type="evidence" value="ECO:0007669"/>
    <property type="project" value="InterPro"/>
</dbReference>